<sequence>MNTSSASLRLAACLIGIALALSACSRQTAQEKGTEMATEKLDIATGVGDALQTKGAAAGESVAAGVGTVIKGLERGVLKSGREIVADKSLQAAGLSITRVQEAAPGDKPTHGFDAYVIASAPAAGTLRMLAFDALGKEIGRASVKVELGADASSYLSFPLAPQVSLGLVSKVAFAFQAADKPGA</sequence>
<gene>
    <name evidence="2" type="ORF">LE190_09350</name>
</gene>
<reference evidence="2 3" key="1">
    <citation type="submission" date="2021-07" db="EMBL/GenBank/DDBJ databases">
        <title>Characterization of Violacein-producing bacteria and related species.</title>
        <authorList>
            <person name="Wilson H.S."/>
            <person name="De Leon M.E."/>
        </authorList>
    </citation>
    <scope>NUCLEOTIDE SEQUENCE [LARGE SCALE GENOMIC DNA]</scope>
    <source>
        <strain evidence="2 3">HSC-2F05</strain>
    </source>
</reference>
<comment type="caution">
    <text evidence="2">The sequence shown here is derived from an EMBL/GenBank/DDBJ whole genome shotgun (WGS) entry which is preliminary data.</text>
</comment>
<name>A0ABS7YC75_9BURK</name>
<evidence type="ECO:0000256" key="1">
    <source>
        <dbReference type="SAM" id="SignalP"/>
    </source>
</evidence>
<evidence type="ECO:0000313" key="2">
    <source>
        <dbReference type="EMBL" id="MCA1856129.1"/>
    </source>
</evidence>
<keyword evidence="3" id="KW-1185">Reference proteome</keyword>
<evidence type="ECO:0008006" key="4">
    <source>
        <dbReference type="Google" id="ProtNLM"/>
    </source>
</evidence>
<feature type="signal peptide" evidence="1">
    <location>
        <begin position="1"/>
        <end position="29"/>
    </location>
</feature>
<evidence type="ECO:0000313" key="3">
    <source>
        <dbReference type="Proteomes" id="UP001198602"/>
    </source>
</evidence>
<protein>
    <recommendedName>
        <fullName evidence="4">Lipoprotein</fullName>
    </recommendedName>
</protein>
<dbReference type="RefSeq" id="WP_225238428.1">
    <property type="nucleotide sequence ID" value="NZ_JAHYBX010000002.1"/>
</dbReference>
<dbReference type="EMBL" id="JAHYBX010000002">
    <property type="protein sequence ID" value="MCA1856129.1"/>
    <property type="molecule type" value="Genomic_DNA"/>
</dbReference>
<proteinExistence type="predicted"/>
<accession>A0ABS7YC75</accession>
<keyword evidence="1" id="KW-0732">Signal</keyword>
<organism evidence="2 3">
    <name type="scientific">Massilia hydrophila</name>
    <dbReference type="NCBI Taxonomy" id="3044279"/>
    <lineage>
        <taxon>Bacteria</taxon>
        <taxon>Pseudomonadati</taxon>
        <taxon>Pseudomonadota</taxon>
        <taxon>Betaproteobacteria</taxon>
        <taxon>Burkholderiales</taxon>
        <taxon>Oxalobacteraceae</taxon>
        <taxon>Telluria group</taxon>
        <taxon>Massilia</taxon>
    </lineage>
</organism>
<dbReference type="Proteomes" id="UP001198602">
    <property type="component" value="Unassembled WGS sequence"/>
</dbReference>
<feature type="chain" id="PRO_5046661507" description="Lipoprotein" evidence="1">
    <location>
        <begin position="30"/>
        <end position="184"/>
    </location>
</feature>